<accession>A0ABS3Z071</accession>
<dbReference type="RefSeq" id="WP_209141623.1">
    <property type="nucleotide sequence ID" value="NZ_JAGHKO010000010.1"/>
</dbReference>
<evidence type="ECO:0000256" key="1">
    <source>
        <dbReference type="SAM" id="Phobius"/>
    </source>
</evidence>
<protein>
    <recommendedName>
        <fullName evidence="4">Biopolymer transporter ExbD</fullName>
    </recommendedName>
</protein>
<gene>
    <name evidence="2" type="ORF">J7I42_25025</name>
</gene>
<keyword evidence="1" id="KW-0472">Membrane</keyword>
<proteinExistence type="predicted"/>
<evidence type="ECO:0000313" key="3">
    <source>
        <dbReference type="Proteomes" id="UP000677244"/>
    </source>
</evidence>
<name>A0ABS3Z071_9BACT</name>
<dbReference type="Proteomes" id="UP000677244">
    <property type="component" value="Unassembled WGS sequence"/>
</dbReference>
<organism evidence="2 3">
    <name type="scientific">Niastella soli</name>
    <dbReference type="NCBI Taxonomy" id="2821487"/>
    <lineage>
        <taxon>Bacteria</taxon>
        <taxon>Pseudomonadati</taxon>
        <taxon>Bacteroidota</taxon>
        <taxon>Chitinophagia</taxon>
        <taxon>Chitinophagales</taxon>
        <taxon>Chitinophagaceae</taxon>
        <taxon>Niastella</taxon>
    </lineage>
</organism>
<keyword evidence="1" id="KW-0812">Transmembrane</keyword>
<sequence length="148" mass="17626">MKRPKLFYIPGIISLLVIPVLFYYIFSLPVINRQPEIRFFIPKEEWVRPYLKKKKINTVYLDDNHSFNDEKLAFIGQEAQKLMFYHDTTQVIKVVFSDKSTYGEFIQLINLMQKNSIKRYVLLNNGFYIFGDPPPEPPEENSYKHLTL</sequence>
<keyword evidence="1" id="KW-1133">Transmembrane helix</keyword>
<dbReference type="EMBL" id="JAGHKO010000010">
    <property type="protein sequence ID" value="MBO9203572.1"/>
    <property type="molecule type" value="Genomic_DNA"/>
</dbReference>
<evidence type="ECO:0008006" key="4">
    <source>
        <dbReference type="Google" id="ProtNLM"/>
    </source>
</evidence>
<reference evidence="2 3" key="1">
    <citation type="submission" date="2021-03" db="EMBL/GenBank/DDBJ databases">
        <title>Assistant Professor.</title>
        <authorList>
            <person name="Huq M.A."/>
        </authorList>
    </citation>
    <scope>NUCLEOTIDE SEQUENCE [LARGE SCALE GENOMIC DNA]</scope>
    <source>
        <strain evidence="2 3">MAH-29</strain>
    </source>
</reference>
<comment type="caution">
    <text evidence="2">The sequence shown here is derived from an EMBL/GenBank/DDBJ whole genome shotgun (WGS) entry which is preliminary data.</text>
</comment>
<keyword evidence="3" id="KW-1185">Reference proteome</keyword>
<feature type="transmembrane region" description="Helical" evidence="1">
    <location>
        <begin position="7"/>
        <end position="26"/>
    </location>
</feature>
<evidence type="ECO:0000313" key="2">
    <source>
        <dbReference type="EMBL" id="MBO9203572.1"/>
    </source>
</evidence>